<dbReference type="GO" id="GO:0042006">
    <property type="term" value="P:masculinization of hermaphroditic germ-line"/>
    <property type="evidence" value="ECO:0000315"/>
    <property type="project" value="WormBase"/>
</dbReference>
<dbReference type="HOGENOM" id="CLU_636523_0_0_1"/>
<evidence type="ECO:0000313" key="1">
    <source>
        <dbReference type="EMBL" id="CCE71952.1"/>
    </source>
</evidence>
<accession>H2L280</accession>
<sequence length="196" mass="23422">MPQFWNNSQMYNYAATRGQRLVQNIAAFYPPEYFWNEDESKYHTTFVVPRGTEFSKFYARRFHEALGMPPLENEIITVLDWLAKLCILEIVYHTTIWCDITGFGGLPRIEHYRLAMENVEDIIFDLAIDDFSISRLQLQISPFEISRYSPLDVSGYYETIKRKKDIEEYQNRFYEVHYSDDVRIMNVYATDCSRKR</sequence>
<dbReference type="RefSeq" id="NP_001255366.1">
    <property type="nucleotide sequence ID" value="NM_001268437.3"/>
</dbReference>
<dbReference type="EMBL" id="BX284604">
    <property type="protein sequence ID" value="CCE71952.1"/>
    <property type="molecule type" value="Genomic_DNA"/>
</dbReference>
<evidence type="ECO:0000313" key="3">
    <source>
        <dbReference type="WormBase" id="C01F6.4c"/>
    </source>
</evidence>
<dbReference type="CTD" id="177734"/>
<dbReference type="WormBase" id="C01F6.4c">
    <property type="protein sequence ID" value="CE46813"/>
    <property type="gene ID" value="WBGene00001413"/>
    <property type="gene designation" value="fem-3"/>
</dbReference>
<evidence type="ECO:0000313" key="2">
    <source>
        <dbReference type="Proteomes" id="UP000001940"/>
    </source>
</evidence>
<dbReference type="AlphaFoldDB" id="H2L280"/>
<gene>
    <name evidence="1 3" type="primary">fem-3</name>
    <name evidence="3" type="ORF">C01F6.4</name>
    <name evidence="1" type="ORF">CELE_C01F6.4</name>
</gene>
<dbReference type="Proteomes" id="UP000001940">
    <property type="component" value="Chromosome IV"/>
</dbReference>
<organism evidence="1 2">
    <name type="scientific">Caenorhabditis elegans</name>
    <dbReference type="NCBI Taxonomy" id="6239"/>
    <lineage>
        <taxon>Eukaryota</taxon>
        <taxon>Metazoa</taxon>
        <taxon>Ecdysozoa</taxon>
        <taxon>Nematoda</taxon>
        <taxon>Chromadorea</taxon>
        <taxon>Rhabditida</taxon>
        <taxon>Rhabditina</taxon>
        <taxon>Rhabditomorpha</taxon>
        <taxon>Rhabditoidea</taxon>
        <taxon>Rhabditidae</taxon>
        <taxon>Peloderinae</taxon>
        <taxon>Caenorhabditis</taxon>
    </lineage>
</organism>
<keyword evidence="2" id="KW-1185">Reference proteome</keyword>
<protein>
    <submittedName>
        <fullName evidence="1">Sex-determination protein fem-3</fullName>
    </submittedName>
</protein>
<dbReference type="GO" id="GO:0030238">
    <property type="term" value="P:male sex determination"/>
    <property type="evidence" value="ECO:0000315"/>
    <property type="project" value="WormBase"/>
</dbReference>
<proteinExistence type="predicted"/>
<dbReference type="AGR" id="WB:WBGene00001413"/>
<dbReference type="GeneID" id="177734"/>
<name>H2L280_CAEEL</name>
<dbReference type="Bgee" id="WBGene00001413">
    <property type="expression patterns" value="Expressed in germ line (C elegans) and 4 other cell types or tissues"/>
</dbReference>
<reference evidence="1 2" key="1">
    <citation type="journal article" date="1998" name="Science">
        <title>Genome sequence of the nematode C. elegans: a platform for investigating biology.</title>
        <authorList>
            <consortium name="The C. elegans sequencing consortium"/>
            <person name="Sulson J.E."/>
            <person name="Waterston R."/>
        </authorList>
    </citation>
    <scope>NUCLEOTIDE SEQUENCE [LARGE SCALE GENOMIC DNA]</scope>
    <source>
        <strain evidence="1 2">Bristol N2</strain>
    </source>
</reference>
<dbReference type="OrthoDB" id="5818831at2759"/>
<dbReference type="ExpressionAtlas" id="H2L280">
    <property type="expression patterns" value="baseline and differential"/>
</dbReference>